<organism evidence="4 5">
    <name type="scientific">Clathrus columnatus</name>
    <dbReference type="NCBI Taxonomy" id="1419009"/>
    <lineage>
        <taxon>Eukaryota</taxon>
        <taxon>Fungi</taxon>
        <taxon>Dikarya</taxon>
        <taxon>Basidiomycota</taxon>
        <taxon>Agaricomycotina</taxon>
        <taxon>Agaricomycetes</taxon>
        <taxon>Phallomycetidae</taxon>
        <taxon>Phallales</taxon>
        <taxon>Clathraceae</taxon>
        <taxon>Clathrus</taxon>
    </lineage>
</organism>
<accession>A0AAV5A0H4</accession>
<keyword evidence="3" id="KW-0472">Membrane</keyword>
<gene>
    <name evidence="4" type="ORF">Clacol_000270</name>
</gene>
<reference evidence="4" key="1">
    <citation type="submission" date="2021-10" db="EMBL/GenBank/DDBJ databases">
        <title>De novo Genome Assembly of Clathrus columnatus (Basidiomycota, Fungi) Using Illumina and Nanopore Sequence Data.</title>
        <authorList>
            <person name="Ogiso-Tanaka E."/>
            <person name="Itagaki H."/>
            <person name="Hosoya T."/>
            <person name="Hosaka K."/>
        </authorList>
    </citation>
    <scope>NUCLEOTIDE SEQUENCE</scope>
    <source>
        <strain evidence="4">MO-923</strain>
    </source>
</reference>
<dbReference type="Proteomes" id="UP001050691">
    <property type="component" value="Unassembled WGS sequence"/>
</dbReference>
<comment type="caution">
    <text evidence="4">The sequence shown here is derived from an EMBL/GenBank/DDBJ whole genome shotgun (WGS) entry which is preliminary data.</text>
</comment>
<feature type="transmembrane region" description="Helical" evidence="3">
    <location>
        <begin position="182"/>
        <end position="203"/>
    </location>
</feature>
<evidence type="ECO:0000313" key="5">
    <source>
        <dbReference type="Proteomes" id="UP001050691"/>
    </source>
</evidence>
<dbReference type="AlphaFoldDB" id="A0AAV5A0H4"/>
<keyword evidence="3" id="KW-0812">Transmembrane</keyword>
<feature type="compositionally biased region" description="Polar residues" evidence="2">
    <location>
        <begin position="28"/>
        <end position="57"/>
    </location>
</feature>
<name>A0AAV5A0H4_9AGAM</name>
<feature type="compositionally biased region" description="Low complexity" evidence="2">
    <location>
        <begin position="7"/>
        <end position="20"/>
    </location>
</feature>
<evidence type="ECO:0000256" key="2">
    <source>
        <dbReference type="SAM" id="MobiDB-lite"/>
    </source>
</evidence>
<sequence>MNRLFDRSSTSRSSPSPSGSDAFPNNKLVKQSLNKSPRPSITSDSHGLGSGRTTPSRMSRTLALASTTNLTSSISTNYSDSNEQHIYYRAHSYSQPPTRREMYWASRAIHSETLLAATARHQQEIKELMRSRADELKREHDNRKAKLEWLSSRRSINFILPNHFTIPILSPFTSVVESESSIFNTRFITLALILAGIVTYGLLRHRINLSHRVKQ</sequence>
<evidence type="ECO:0000313" key="4">
    <source>
        <dbReference type="EMBL" id="GJJ06081.1"/>
    </source>
</evidence>
<evidence type="ECO:0000256" key="3">
    <source>
        <dbReference type="SAM" id="Phobius"/>
    </source>
</evidence>
<evidence type="ECO:0000256" key="1">
    <source>
        <dbReference type="SAM" id="Coils"/>
    </source>
</evidence>
<feature type="coiled-coil region" evidence="1">
    <location>
        <begin position="119"/>
        <end position="146"/>
    </location>
</feature>
<feature type="region of interest" description="Disordered" evidence="2">
    <location>
        <begin position="1"/>
        <end position="57"/>
    </location>
</feature>
<dbReference type="EMBL" id="BPWL01000001">
    <property type="protein sequence ID" value="GJJ06081.1"/>
    <property type="molecule type" value="Genomic_DNA"/>
</dbReference>
<keyword evidence="5" id="KW-1185">Reference proteome</keyword>
<keyword evidence="3" id="KW-1133">Transmembrane helix</keyword>
<protein>
    <submittedName>
        <fullName evidence="4">Uncharacterized protein</fullName>
    </submittedName>
</protein>
<proteinExistence type="predicted"/>
<keyword evidence="1" id="KW-0175">Coiled coil</keyword>